<dbReference type="GO" id="GO:0000287">
    <property type="term" value="F:magnesium ion binding"/>
    <property type="evidence" value="ECO:0007669"/>
    <property type="project" value="InterPro"/>
</dbReference>
<dbReference type="Gene3D" id="3.40.50.1220">
    <property type="entry name" value="TPP-binding domain"/>
    <property type="match status" value="1"/>
</dbReference>
<dbReference type="InterPro" id="IPR000399">
    <property type="entry name" value="TPP-bd_CS"/>
</dbReference>
<dbReference type="GO" id="GO:0009099">
    <property type="term" value="P:L-valine biosynthetic process"/>
    <property type="evidence" value="ECO:0007669"/>
    <property type="project" value="TreeGrafter"/>
</dbReference>
<dbReference type="GO" id="GO:0005948">
    <property type="term" value="C:acetolactate synthase complex"/>
    <property type="evidence" value="ECO:0007669"/>
    <property type="project" value="TreeGrafter"/>
</dbReference>
<dbReference type="GO" id="GO:0030976">
    <property type="term" value="F:thiamine pyrophosphate binding"/>
    <property type="evidence" value="ECO:0007669"/>
    <property type="project" value="InterPro"/>
</dbReference>
<dbReference type="Gene3D" id="3.40.50.970">
    <property type="match status" value="2"/>
</dbReference>
<dbReference type="InterPro" id="IPR029061">
    <property type="entry name" value="THDP-binding"/>
</dbReference>
<evidence type="ECO:0000313" key="7">
    <source>
        <dbReference type="EMBL" id="MQW05900.1"/>
    </source>
</evidence>
<dbReference type="CDD" id="cd07035">
    <property type="entry name" value="TPP_PYR_POX_like"/>
    <property type="match status" value="1"/>
</dbReference>
<dbReference type="AlphaFoldDB" id="A0A6A7ZTB4"/>
<sequence length="550" mass="58509">MVKGADLFVSALENEGVDRIFGVAGEELLGIWESLRKSKIKLVKTRTEWGAALMATAHGRLTGRPGACIATCGPGALNFPNGAGYALLGGWPVVMITGQKSIKSTPQAGFQSVDIVNVMKPVTKLARQIVSTGMIPTMVREAFRVAQEEKPGPVHLEISQDIADEEWPEVDLIAPHSFEPPTASGKALDRAAALITGAKRPLLMFGAAASRSRSTTVLEWSVNRMGIPFFTTQMGKGAVPESSNLYMGTAALSKGDHVHEAVDKADLIVTIGHDTCEKPPFIMTKDGPKVIHIGSQPAPVEQVYFPQSEVIGDIGASLEALADRLEGKLPNAGALLPLRDGILTRISDGADVESWPVTPEQLLRVVHEVMKDGILALDNGLYKLAFARSYRTNFPNALLLDNALATMGAGLPTGISAAMLNPDLRVMTLCGDGGFQMTCQELGTAVDLKLNLVVLIAADGAWGMIAQKQAAANLPAFGTEIRNPDFVKFAEAYGAKGTRVESLDELAPALEAAFEDGGVHVIHVPITYPPRTPRAEFAQGQTAEPLSDPE</sequence>
<dbReference type="Pfam" id="PF02776">
    <property type="entry name" value="TPP_enzyme_N"/>
    <property type="match status" value="1"/>
</dbReference>
<dbReference type="EMBL" id="WISP01000149">
    <property type="protein sequence ID" value="MQW05900.1"/>
    <property type="molecule type" value="Genomic_DNA"/>
</dbReference>
<dbReference type="Pfam" id="PF00205">
    <property type="entry name" value="TPP_enzyme_M"/>
    <property type="match status" value="1"/>
</dbReference>
<dbReference type="Pfam" id="PF02775">
    <property type="entry name" value="TPP_enzyme_C"/>
    <property type="match status" value="1"/>
</dbReference>
<protein>
    <submittedName>
        <fullName evidence="7">Acetolactate synthase large subunit</fullName>
    </submittedName>
</protein>
<feature type="domain" description="Thiamine pyrophosphate enzyme central" evidence="4">
    <location>
        <begin position="188"/>
        <end position="321"/>
    </location>
</feature>
<dbReference type="PROSITE" id="PS00187">
    <property type="entry name" value="TPP_ENZYMES"/>
    <property type="match status" value="1"/>
</dbReference>
<dbReference type="SUPFAM" id="SSF52518">
    <property type="entry name" value="Thiamin diphosphate-binding fold (THDP-binding)"/>
    <property type="match status" value="2"/>
</dbReference>
<gene>
    <name evidence="7" type="ORF">GHK45_19805</name>
</gene>
<dbReference type="InterPro" id="IPR012000">
    <property type="entry name" value="Thiamin_PyroP_enz_cen_dom"/>
</dbReference>
<evidence type="ECO:0000256" key="2">
    <source>
        <dbReference type="ARBA" id="ARBA00023052"/>
    </source>
</evidence>
<evidence type="ECO:0000256" key="3">
    <source>
        <dbReference type="RuleBase" id="RU362132"/>
    </source>
</evidence>
<dbReference type="InterPro" id="IPR045229">
    <property type="entry name" value="TPP_enz"/>
</dbReference>
<comment type="caution">
    <text evidence="7">The sequence shown here is derived from an EMBL/GenBank/DDBJ whole genome shotgun (WGS) entry which is preliminary data.</text>
</comment>
<dbReference type="FunFam" id="3.40.50.970:FF:000007">
    <property type="entry name" value="Acetolactate synthase"/>
    <property type="match status" value="1"/>
</dbReference>
<evidence type="ECO:0000259" key="4">
    <source>
        <dbReference type="Pfam" id="PF00205"/>
    </source>
</evidence>
<keyword evidence="2 3" id="KW-0786">Thiamine pyrophosphate</keyword>
<feature type="domain" description="Thiamine pyrophosphate enzyme TPP-binding" evidence="5">
    <location>
        <begin position="378"/>
        <end position="524"/>
    </location>
</feature>
<dbReference type="GO" id="GO:0050660">
    <property type="term" value="F:flavin adenine dinucleotide binding"/>
    <property type="evidence" value="ECO:0007669"/>
    <property type="project" value="TreeGrafter"/>
</dbReference>
<reference evidence="7" key="1">
    <citation type="journal article" date="2013" name="Genome Biol.">
        <title>Comparative genomics of the core and accessory genomes of 48 Sinorhizobium strains comprising five genospecies.</title>
        <authorList>
            <person name="Sugawara M."/>
            <person name="Epstein B."/>
            <person name="Badgley B.D."/>
            <person name="Unno T."/>
            <person name="Xu L."/>
            <person name="Reese J."/>
            <person name="Gyaneshwar P."/>
            <person name="Denny R."/>
            <person name="Mudge J."/>
            <person name="Bharti A.K."/>
            <person name="Farmer A.D."/>
            <person name="May G.D."/>
            <person name="Woodward J.E."/>
            <person name="Medigue C."/>
            <person name="Vallenet D."/>
            <person name="Lajus A."/>
            <person name="Rouy Z."/>
            <person name="Martinez-Vaz B."/>
            <person name="Tiffin P."/>
            <person name="Young N.D."/>
            <person name="Sadowsky M.J."/>
        </authorList>
    </citation>
    <scope>NUCLEOTIDE SEQUENCE</scope>
    <source>
        <strain evidence="7">M30</strain>
    </source>
</reference>
<dbReference type="GO" id="GO:0003984">
    <property type="term" value="F:acetolactate synthase activity"/>
    <property type="evidence" value="ECO:0007669"/>
    <property type="project" value="TreeGrafter"/>
</dbReference>
<name>A0A6A7ZTB4_RHIML</name>
<evidence type="ECO:0000259" key="6">
    <source>
        <dbReference type="Pfam" id="PF02776"/>
    </source>
</evidence>
<accession>A0A6A7ZTB4</accession>
<organism evidence="7">
    <name type="scientific">Rhizobium meliloti</name>
    <name type="common">Ensifer meliloti</name>
    <name type="synonym">Sinorhizobium meliloti</name>
    <dbReference type="NCBI Taxonomy" id="382"/>
    <lineage>
        <taxon>Bacteria</taxon>
        <taxon>Pseudomonadati</taxon>
        <taxon>Pseudomonadota</taxon>
        <taxon>Alphaproteobacteria</taxon>
        <taxon>Hyphomicrobiales</taxon>
        <taxon>Rhizobiaceae</taxon>
        <taxon>Sinorhizobium/Ensifer group</taxon>
        <taxon>Sinorhizobium</taxon>
    </lineage>
</organism>
<dbReference type="GO" id="GO:0009097">
    <property type="term" value="P:isoleucine biosynthetic process"/>
    <property type="evidence" value="ECO:0007669"/>
    <property type="project" value="TreeGrafter"/>
</dbReference>
<dbReference type="InterPro" id="IPR029035">
    <property type="entry name" value="DHS-like_NAD/FAD-binding_dom"/>
</dbReference>
<dbReference type="RefSeq" id="WP_153318483.1">
    <property type="nucleotide sequence ID" value="NZ_WISP01000149.1"/>
</dbReference>
<comment type="similarity">
    <text evidence="1 3">Belongs to the TPP enzyme family.</text>
</comment>
<evidence type="ECO:0000256" key="1">
    <source>
        <dbReference type="ARBA" id="ARBA00007812"/>
    </source>
</evidence>
<dbReference type="SUPFAM" id="SSF52467">
    <property type="entry name" value="DHS-like NAD/FAD-binding domain"/>
    <property type="match status" value="1"/>
</dbReference>
<proteinExistence type="inferred from homology"/>
<feature type="domain" description="Thiamine pyrophosphate enzyme N-terminal TPP-binding" evidence="6">
    <location>
        <begin position="3"/>
        <end position="116"/>
    </location>
</feature>
<dbReference type="InterPro" id="IPR012001">
    <property type="entry name" value="Thiamin_PyroP_enz_TPP-bd_dom"/>
</dbReference>
<dbReference type="PANTHER" id="PTHR18968:SF129">
    <property type="entry name" value="ACETOLACTATE SYNTHASE"/>
    <property type="match status" value="1"/>
</dbReference>
<dbReference type="PANTHER" id="PTHR18968">
    <property type="entry name" value="THIAMINE PYROPHOSPHATE ENZYMES"/>
    <property type="match status" value="1"/>
</dbReference>
<dbReference type="InterPro" id="IPR011766">
    <property type="entry name" value="TPP_enzyme_TPP-bd"/>
</dbReference>
<evidence type="ECO:0000259" key="5">
    <source>
        <dbReference type="Pfam" id="PF02775"/>
    </source>
</evidence>
<dbReference type="NCBIfam" id="NF006187">
    <property type="entry name" value="PRK08322.1"/>
    <property type="match status" value="1"/>
</dbReference>